<keyword evidence="2" id="KW-0813">Transport</keyword>
<reference evidence="4 5" key="1">
    <citation type="journal article" date="2014" name="Int. J. Syst. Evol. Microbiol.">
        <title>Complete genome sequence of Corynebacterium casei LMG S-19264T (=DSM 44701T), isolated from a smear-ripened cheese.</title>
        <authorList>
            <consortium name="US DOE Joint Genome Institute (JGI-PGF)"/>
            <person name="Walter F."/>
            <person name="Albersmeier A."/>
            <person name="Kalinowski J."/>
            <person name="Ruckert C."/>
        </authorList>
    </citation>
    <scope>NUCLEOTIDE SEQUENCE [LARGE SCALE GENOMIC DNA]</scope>
    <source>
        <strain evidence="4 5">NBRC 110095</strain>
    </source>
</reference>
<evidence type="ECO:0008006" key="6">
    <source>
        <dbReference type="Google" id="ProtNLM"/>
    </source>
</evidence>
<evidence type="ECO:0000313" key="4">
    <source>
        <dbReference type="EMBL" id="GLS26961.1"/>
    </source>
</evidence>
<feature type="transmembrane region" description="Helical" evidence="3">
    <location>
        <begin position="21"/>
        <end position="45"/>
    </location>
</feature>
<evidence type="ECO:0000256" key="2">
    <source>
        <dbReference type="ARBA" id="ARBA00022448"/>
    </source>
</evidence>
<evidence type="ECO:0000256" key="3">
    <source>
        <dbReference type="SAM" id="Phobius"/>
    </source>
</evidence>
<comment type="similarity">
    <text evidence="1">Belongs to the ABC-2 integral membrane protein family.</text>
</comment>
<keyword evidence="3" id="KW-0812">Transmembrane</keyword>
<gene>
    <name evidence="4" type="ORF">GCM10007877_26800</name>
</gene>
<feature type="transmembrane region" description="Helical" evidence="3">
    <location>
        <begin position="217"/>
        <end position="236"/>
    </location>
</feature>
<accession>A0AA37WP74</accession>
<dbReference type="RefSeq" id="WP_232594434.1">
    <property type="nucleotide sequence ID" value="NZ_BSPD01000064.1"/>
</dbReference>
<dbReference type="PANTHER" id="PTHR30413">
    <property type="entry name" value="INNER MEMBRANE TRANSPORT PERMEASE"/>
    <property type="match status" value="1"/>
</dbReference>
<feature type="transmembrane region" description="Helical" evidence="3">
    <location>
        <begin position="133"/>
        <end position="159"/>
    </location>
</feature>
<keyword evidence="3" id="KW-0472">Membrane</keyword>
<organism evidence="4 5">
    <name type="scientific">Marinibactrum halimedae</name>
    <dbReference type="NCBI Taxonomy" id="1444977"/>
    <lineage>
        <taxon>Bacteria</taxon>
        <taxon>Pseudomonadati</taxon>
        <taxon>Pseudomonadota</taxon>
        <taxon>Gammaproteobacteria</taxon>
        <taxon>Cellvibrionales</taxon>
        <taxon>Cellvibrionaceae</taxon>
        <taxon>Marinibactrum</taxon>
    </lineage>
</organism>
<feature type="transmembrane region" description="Helical" evidence="3">
    <location>
        <begin position="57"/>
        <end position="78"/>
    </location>
</feature>
<evidence type="ECO:0000313" key="5">
    <source>
        <dbReference type="Proteomes" id="UP001156870"/>
    </source>
</evidence>
<dbReference type="AlphaFoldDB" id="A0AA37WP74"/>
<name>A0AA37WP74_9GAMM</name>
<sequence length="250" mass="29019">MRLAFYKQQALNYCHKQKEQGGIWWFWFFVIPISSLLAYMLLGYLKILPEQEGIPRHLYIITGVTLWLLFSDSVLMPYKSINQYKSYFTRREIPLGGLLTAWIPERLITLGIQLLFCLFIVLGAWPIELYSLLIFSLITIAGFLFFNAVGSLLAVFGLLFPSLSKLIETLNRFMIFMSAAIFPLPDAEEVELLKIINPYYVFLDNGRSALFGFDVNMLHVAAWFGLALFFMMFLYLRLPKIESSVREFLQ</sequence>
<feature type="transmembrane region" description="Helical" evidence="3">
    <location>
        <begin position="107"/>
        <end position="127"/>
    </location>
</feature>
<dbReference type="PANTHER" id="PTHR30413:SF10">
    <property type="entry name" value="CAPSULE POLYSACCHARIDE EXPORT INNER-MEMBRANE PROTEIN CTRC"/>
    <property type="match status" value="1"/>
</dbReference>
<keyword evidence="3" id="KW-1133">Transmembrane helix</keyword>
<dbReference type="EMBL" id="BSPD01000064">
    <property type="protein sequence ID" value="GLS26961.1"/>
    <property type="molecule type" value="Genomic_DNA"/>
</dbReference>
<protein>
    <recommendedName>
        <fullName evidence="6">Transport permease protein</fullName>
    </recommendedName>
</protein>
<evidence type="ECO:0000256" key="1">
    <source>
        <dbReference type="ARBA" id="ARBA00007783"/>
    </source>
</evidence>
<dbReference type="GO" id="GO:0015920">
    <property type="term" value="P:lipopolysaccharide transport"/>
    <property type="evidence" value="ECO:0007669"/>
    <property type="project" value="TreeGrafter"/>
</dbReference>
<dbReference type="Proteomes" id="UP001156870">
    <property type="component" value="Unassembled WGS sequence"/>
</dbReference>
<keyword evidence="5" id="KW-1185">Reference proteome</keyword>
<proteinExistence type="inferred from homology"/>
<comment type="caution">
    <text evidence="4">The sequence shown here is derived from an EMBL/GenBank/DDBJ whole genome shotgun (WGS) entry which is preliminary data.</text>
</comment>